<feature type="transmembrane region" description="Helical" evidence="2">
    <location>
        <begin position="57"/>
        <end position="76"/>
    </location>
</feature>
<gene>
    <name evidence="3" type="ORF">BKH15_03610</name>
</gene>
<evidence type="ECO:0000256" key="1">
    <source>
        <dbReference type="SAM" id="MobiDB-lite"/>
    </source>
</evidence>
<dbReference type="AlphaFoldDB" id="A0A1Q8XEC9"/>
<evidence type="ECO:0000313" key="3">
    <source>
        <dbReference type="EMBL" id="OLO78695.1"/>
    </source>
</evidence>
<keyword evidence="2" id="KW-0472">Membrane</keyword>
<feature type="region of interest" description="Disordered" evidence="1">
    <location>
        <begin position="174"/>
        <end position="194"/>
    </location>
</feature>
<dbReference type="EMBL" id="MSKW01000007">
    <property type="protein sequence ID" value="OLO78695.1"/>
    <property type="molecule type" value="Genomic_DNA"/>
</dbReference>
<feature type="transmembrane region" description="Helical" evidence="2">
    <location>
        <begin position="30"/>
        <end position="51"/>
    </location>
</feature>
<comment type="caution">
    <text evidence="3">The sequence shown here is derived from an EMBL/GenBank/DDBJ whole genome shotgun (WGS) entry which is preliminary data.</text>
</comment>
<proteinExistence type="predicted"/>
<evidence type="ECO:0008006" key="5">
    <source>
        <dbReference type="Google" id="ProtNLM"/>
    </source>
</evidence>
<dbReference type="RefSeq" id="WP_075414262.1">
    <property type="nucleotide sequence ID" value="NZ_CAMIKZ010000121.1"/>
</dbReference>
<accession>A0A1Q8XEC9</accession>
<name>A0A1Q8XEC9_9ACTO</name>
<protein>
    <recommendedName>
        <fullName evidence="5">DUF2244 domain-containing protein</fullName>
    </recommendedName>
</protein>
<keyword evidence="2" id="KW-0812">Transmembrane</keyword>
<dbReference type="Proteomes" id="UP000186769">
    <property type="component" value="Unassembled WGS sequence"/>
</dbReference>
<sequence>MTVMQPGGEDGGHAARFEPIIRRSSPQERVIAWGLTAVGLLGLAIGLAIMASGQYRGMLACFAAAALCLLMGYLTLRPRTVFDRSGIHSRTLLRSHDLSWPGSRDDFDVARQPRSALRVREAGPSVQATVRGEAGTVVLGGMSTRALTEPRARYLMEEELDRLWAWAASWGLVPAEDPEGTGTRDREGNGPSHP</sequence>
<organism evidence="3 4">
    <name type="scientific">Actinomyces oris</name>
    <dbReference type="NCBI Taxonomy" id="544580"/>
    <lineage>
        <taxon>Bacteria</taxon>
        <taxon>Bacillati</taxon>
        <taxon>Actinomycetota</taxon>
        <taxon>Actinomycetes</taxon>
        <taxon>Actinomycetales</taxon>
        <taxon>Actinomycetaceae</taxon>
        <taxon>Actinomyces</taxon>
    </lineage>
</organism>
<keyword evidence="2" id="KW-1133">Transmembrane helix</keyword>
<evidence type="ECO:0000313" key="4">
    <source>
        <dbReference type="Proteomes" id="UP000186769"/>
    </source>
</evidence>
<reference evidence="3 4" key="1">
    <citation type="submission" date="2016-12" db="EMBL/GenBank/DDBJ databases">
        <title>Genomic comparison of strains in the 'Actinomyces naeslundii' group.</title>
        <authorList>
            <person name="Mughal S.R."/>
            <person name="Do T."/>
            <person name="Gilbert S.C."/>
            <person name="Witherden E.A."/>
            <person name="Didelot X."/>
            <person name="Beighton D."/>
        </authorList>
    </citation>
    <scope>NUCLEOTIDE SEQUENCE [LARGE SCALE GENOMIC DNA]</scope>
    <source>
        <strain evidence="3 4">G53E</strain>
    </source>
</reference>
<evidence type="ECO:0000256" key="2">
    <source>
        <dbReference type="SAM" id="Phobius"/>
    </source>
</evidence>